<dbReference type="CDD" id="cd00303">
    <property type="entry name" value="retropepsin_like"/>
    <property type="match status" value="1"/>
</dbReference>
<evidence type="ECO:0000256" key="1">
    <source>
        <dbReference type="SAM" id="MobiDB-lite"/>
    </source>
</evidence>
<keyword evidence="3" id="KW-1185">Reference proteome</keyword>
<dbReference type="GO" id="GO:0003964">
    <property type="term" value="F:RNA-directed DNA polymerase activity"/>
    <property type="evidence" value="ECO:0007669"/>
    <property type="project" value="UniProtKB-KW"/>
</dbReference>
<dbReference type="Gene3D" id="2.40.70.10">
    <property type="entry name" value="Acid Proteases"/>
    <property type="match status" value="1"/>
</dbReference>
<name>A0ABQ5ISX4_9ASTR</name>
<protein>
    <submittedName>
        <fullName evidence="2">Reverse transcriptase domain-containing protein</fullName>
    </submittedName>
</protein>
<dbReference type="EMBL" id="BQNB010021096">
    <property type="protein sequence ID" value="GJU02825.1"/>
    <property type="molecule type" value="Genomic_DNA"/>
</dbReference>
<organism evidence="2 3">
    <name type="scientific">Tanacetum coccineum</name>
    <dbReference type="NCBI Taxonomy" id="301880"/>
    <lineage>
        <taxon>Eukaryota</taxon>
        <taxon>Viridiplantae</taxon>
        <taxon>Streptophyta</taxon>
        <taxon>Embryophyta</taxon>
        <taxon>Tracheophyta</taxon>
        <taxon>Spermatophyta</taxon>
        <taxon>Magnoliopsida</taxon>
        <taxon>eudicotyledons</taxon>
        <taxon>Gunneridae</taxon>
        <taxon>Pentapetalae</taxon>
        <taxon>asterids</taxon>
        <taxon>campanulids</taxon>
        <taxon>Asterales</taxon>
        <taxon>Asteraceae</taxon>
        <taxon>Asteroideae</taxon>
        <taxon>Anthemideae</taxon>
        <taxon>Anthemidinae</taxon>
        <taxon>Tanacetum</taxon>
    </lineage>
</organism>
<reference evidence="2" key="2">
    <citation type="submission" date="2022-01" db="EMBL/GenBank/DDBJ databases">
        <authorList>
            <person name="Yamashiro T."/>
            <person name="Shiraishi A."/>
            <person name="Satake H."/>
            <person name="Nakayama K."/>
        </authorList>
    </citation>
    <scope>NUCLEOTIDE SEQUENCE</scope>
</reference>
<accession>A0ABQ5ISX4</accession>
<comment type="caution">
    <text evidence="2">The sequence shown here is derived from an EMBL/GenBank/DDBJ whole genome shotgun (WGS) entry which is preliminary data.</text>
</comment>
<proteinExistence type="predicted"/>
<dbReference type="Pfam" id="PF13650">
    <property type="entry name" value="Asp_protease_2"/>
    <property type="match status" value="1"/>
</dbReference>
<feature type="region of interest" description="Disordered" evidence="1">
    <location>
        <begin position="267"/>
        <end position="295"/>
    </location>
</feature>
<sequence length="473" mass="54262">MLRNCHGHNLSKGNIIKIFYHGLSEITQEVLNATAGGIFLYKTPNQAYQLLKDKVLLKLDWAKNQKTKTSLKKTVAFADEGSSNSDTDKIMARMDAMTIKMDAQYKELQSRAKQPTPDLDDDDIPMSREEEAKFMQTFYKTRFYNDHRDRDSNRDNWRSSGRNDYNRDNYRTNTNDKPYDLQRQFNDFIKSHQSTNAFVKETFMDLKTQLETVAKNHQASIQNHQASVQNQTNNLVVLLDLFKATLNQTHEVAKLTNHHKLVMSIDDEEDEPTPQPKTQPTKPVKETPLPKPYKPKIMYPQRLRKEKMEAQYGKFLDMIRAVRINVPLVDVLAGMPNYGKFLKELISNKHKIEQISAAFLSDESSAMIQNKVPPKLGDPGSFLIPCNFNKTFSCNALADLGASINLMPYSLYAKLSLETLKPTKMRVRLADRSFQYPVGIAKNMLVEVGKFTFPTDFVILEMEEDSKVLLILG</sequence>
<feature type="region of interest" description="Disordered" evidence="1">
    <location>
        <begin position="149"/>
        <end position="179"/>
    </location>
</feature>
<gene>
    <name evidence="2" type="ORF">Tco_1113163</name>
</gene>
<keyword evidence="2" id="KW-0808">Transferase</keyword>
<keyword evidence="2" id="KW-0548">Nucleotidyltransferase</keyword>
<dbReference type="PANTHER" id="PTHR33067:SF35">
    <property type="entry name" value="ASPARTIC PEPTIDASE DDI1-TYPE DOMAIN-CONTAINING PROTEIN"/>
    <property type="match status" value="1"/>
</dbReference>
<dbReference type="Proteomes" id="UP001151760">
    <property type="component" value="Unassembled WGS sequence"/>
</dbReference>
<dbReference type="PANTHER" id="PTHR33067">
    <property type="entry name" value="RNA-DIRECTED DNA POLYMERASE-RELATED"/>
    <property type="match status" value="1"/>
</dbReference>
<dbReference type="InterPro" id="IPR021109">
    <property type="entry name" value="Peptidase_aspartic_dom_sf"/>
</dbReference>
<keyword evidence="2" id="KW-0695">RNA-directed DNA polymerase</keyword>
<evidence type="ECO:0000313" key="3">
    <source>
        <dbReference type="Proteomes" id="UP001151760"/>
    </source>
</evidence>
<reference evidence="2" key="1">
    <citation type="journal article" date="2022" name="Int. J. Mol. Sci.">
        <title>Draft Genome of Tanacetum Coccineum: Genomic Comparison of Closely Related Tanacetum-Family Plants.</title>
        <authorList>
            <person name="Yamashiro T."/>
            <person name="Shiraishi A."/>
            <person name="Nakayama K."/>
            <person name="Satake H."/>
        </authorList>
    </citation>
    <scope>NUCLEOTIDE SEQUENCE</scope>
</reference>
<evidence type="ECO:0000313" key="2">
    <source>
        <dbReference type="EMBL" id="GJU02825.1"/>
    </source>
</evidence>